<accession>A0A9P6Y0Z5</accession>
<evidence type="ECO:0000313" key="4">
    <source>
        <dbReference type="Proteomes" id="UP000717996"/>
    </source>
</evidence>
<feature type="transmembrane region" description="Helical" evidence="2">
    <location>
        <begin position="278"/>
        <end position="298"/>
    </location>
</feature>
<evidence type="ECO:0000313" key="3">
    <source>
        <dbReference type="EMBL" id="KAG1536606.1"/>
    </source>
</evidence>
<dbReference type="AlphaFoldDB" id="A0A9P6Y0Z5"/>
<name>A0A9P6Y0Z5_RHIOR</name>
<gene>
    <name evidence="3" type="ORF">G6F51_010875</name>
</gene>
<dbReference type="EMBL" id="JAANIT010002384">
    <property type="protein sequence ID" value="KAG1536606.1"/>
    <property type="molecule type" value="Genomic_DNA"/>
</dbReference>
<reference evidence="3" key="1">
    <citation type="journal article" date="2020" name="Microb. Genom.">
        <title>Genetic diversity of clinical and environmental Mucorales isolates obtained from an investigation of mucormycosis cases among solid organ transplant recipients.</title>
        <authorList>
            <person name="Nguyen M.H."/>
            <person name="Kaul D."/>
            <person name="Muto C."/>
            <person name="Cheng S.J."/>
            <person name="Richter R.A."/>
            <person name="Bruno V.M."/>
            <person name="Liu G."/>
            <person name="Beyhan S."/>
            <person name="Sundermann A.J."/>
            <person name="Mounaud S."/>
            <person name="Pasculle A.W."/>
            <person name="Nierman W.C."/>
            <person name="Driscoll E."/>
            <person name="Cumbie R."/>
            <person name="Clancy C.J."/>
            <person name="Dupont C.L."/>
        </authorList>
    </citation>
    <scope>NUCLEOTIDE SEQUENCE</scope>
    <source>
        <strain evidence="3">GL16</strain>
    </source>
</reference>
<feature type="region of interest" description="Disordered" evidence="1">
    <location>
        <begin position="80"/>
        <end position="104"/>
    </location>
</feature>
<dbReference type="OrthoDB" id="2236827at2759"/>
<protein>
    <submittedName>
        <fullName evidence="3">Uncharacterized protein</fullName>
    </submittedName>
</protein>
<keyword evidence="2" id="KW-0812">Transmembrane</keyword>
<organism evidence="3 4">
    <name type="scientific">Rhizopus oryzae</name>
    <name type="common">Mucormycosis agent</name>
    <name type="synonym">Rhizopus arrhizus var. delemar</name>
    <dbReference type="NCBI Taxonomy" id="64495"/>
    <lineage>
        <taxon>Eukaryota</taxon>
        <taxon>Fungi</taxon>
        <taxon>Fungi incertae sedis</taxon>
        <taxon>Mucoromycota</taxon>
        <taxon>Mucoromycotina</taxon>
        <taxon>Mucoromycetes</taxon>
        <taxon>Mucorales</taxon>
        <taxon>Mucorineae</taxon>
        <taxon>Rhizopodaceae</taxon>
        <taxon>Rhizopus</taxon>
    </lineage>
</organism>
<proteinExistence type="predicted"/>
<dbReference type="Proteomes" id="UP000717996">
    <property type="component" value="Unassembled WGS sequence"/>
</dbReference>
<feature type="transmembrane region" description="Helical" evidence="2">
    <location>
        <begin position="247"/>
        <end position="266"/>
    </location>
</feature>
<evidence type="ECO:0000256" key="2">
    <source>
        <dbReference type="SAM" id="Phobius"/>
    </source>
</evidence>
<evidence type="ECO:0000256" key="1">
    <source>
        <dbReference type="SAM" id="MobiDB-lite"/>
    </source>
</evidence>
<comment type="caution">
    <text evidence="3">The sequence shown here is derived from an EMBL/GenBank/DDBJ whole genome shotgun (WGS) entry which is preliminary data.</text>
</comment>
<feature type="compositionally biased region" description="Basic and acidic residues" evidence="1">
    <location>
        <begin position="195"/>
        <end position="210"/>
    </location>
</feature>
<sequence length="318" mass="35814">MPFSDMIEKPSPKSLFNSILQEIEQEKSTSRVPEISDKSIIETIDIFTHRSIKMGSHNEPQNMNLSLNPDLSLSRLAEDEAPPLPLPKDNSKKQEDGAINPWESIFNPQTTFKQNNRGELEYAGLDVSQLSLQAHVSAVCNPSISATIPNIMPSPPLESLPNQEPNVQPRSQEGHHYDILRNVLGSPLVSAKTTVSEDKDTDEKEKERGSIKHTKNHLLKAFFSNRQDLEKSAMEEARPARWTQQQLFWAGFVCPLLWVYGSFQHSKIDSVWRKRCRFATLYFLILLALIILVVTVRVSGGAGTRQTQSDTIRAVIAE</sequence>
<keyword evidence="2" id="KW-0472">Membrane</keyword>
<feature type="region of interest" description="Disordered" evidence="1">
    <location>
        <begin position="191"/>
        <end position="210"/>
    </location>
</feature>
<keyword evidence="2" id="KW-1133">Transmembrane helix</keyword>